<evidence type="ECO:0000313" key="2">
    <source>
        <dbReference type="Proteomes" id="UP000789920"/>
    </source>
</evidence>
<feature type="non-terminal residue" evidence="1">
    <location>
        <position position="1"/>
    </location>
</feature>
<gene>
    <name evidence="1" type="ORF">RPERSI_LOCUS3784</name>
</gene>
<dbReference type="Proteomes" id="UP000789920">
    <property type="component" value="Unassembled WGS sequence"/>
</dbReference>
<organism evidence="1 2">
    <name type="scientific">Racocetra persica</name>
    <dbReference type="NCBI Taxonomy" id="160502"/>
    <lineage>
        <taxon>Eukaryota</taxon>
        <taxon>Fungi</taxon>
        <taxon>Fungi incertae sedis</taxon>
        <taxon>Mucoromycota</taxon>
        <taxon>Glomeromycotina</taxon>
        <taxon>Glomeromycetes</taxon>
        <taxon>Diversisporales</taxon>
        <taxon>Gigasporaceae</taxon>
        <taxon>Racocetra</taxon>
    </lineage>
</organism>
<protein>
    <submittedName>
        <fullName evidence="1">23617_t:CDS:1</fullName>
    </submittedName>
</protein>
<name>A0ACA9LU27_9GLOM</name>
<keyword evidence="2" id="KW-1185">Reference proteome</keyword>
<accession>A0ACA9LU27</accession>
<dbReference type="EMBL" id="CAJVQC010004907">
    <property type="protein sequence ID" value="CAG8546673.1"/>
    <property type="molecule type" value="Genomic_DNA"/>
</dbReference>
<reference evidence="1" key="1">
    <citation type="submission" date="2021-06" db="EMBL/GenBank/DDBJ databases">
        <authorList>
            <person name="Kallberg Y."/>
            <person name="Tangrot J."/>
            <person name="Rosling A."/>
        </authorList>
    </citation>
    <scope>NUCLEOTIDE SEQUENCE</scope>
    <source>
        <strain evidence="1">MA461A</strain>
    </source>
</reference>
<comment type="caution">
    <text evidence="1">The sequence shown here is derived from an EMBL/GenBank/DDBJ whole genome shotgun (WGS) entry which is preliminary data.</text>
</comment>
<sequence>NFMATSRIKNTAHREPIDQKVLTLAQNILTLRDVRTRKIKEDVIKELEKAKTTPCFFLRAGDGMIHFVFQPRNMDDGEPSGVDFFNPGVVLFFKGCERDDVWLYHPNVMSSPGRARITRSQLMRYRPDGEEYPDVCFSFCGDLRRPKYTPNILRGTDKILVSDAETEFKEGHLPCSSIKPEGCNEYIPELALLREGTKDDLTKSLASPDNVYFFLYPQDHKPMKDKWYSSFYQPNDKGYDGKPAAGWDNAYQAWLPGCFNEQPHLIAAEYSSVQFYFQRKLITSANLNQVMIYHDEGDGKLKHGIKGKKRGEDFGAAKHVMKYRVKTRASIEGICYHFETGASVFRVELKVSGHTAGKDVIMSTIRRVQKGLTAVAYYIKNSKVSPVENKKEQDASKTGANSSTSLAGAFKAIKEASSPKEGAGIVLGRSVQRASLFLNTINIDYDFGEFYNRSEKNPFEIRFEYSDQLFDNLYNNNNASVAQEIDVRFKCLNNIVYQEGATSSVIFYRRDTFDTDFPSLKLRHSQHKSFMPGMTSSDPQLQGGLAEITGDKGDEDLGQTNQPRVLISTNDELADGHHHGCFELEFSKPVKYFYDVYTCIGRGAMGQFNDLHSGYNGGRKEVPPTHKPFTKAYGFIPSGGVITWKFRRETKGGVKIDKINNLPPFEGVTNDIIPDQTFDGGDGDFIGGGGMGGQQDTQIDEFGFDASEISYLDVLEGQDELERENIDEAQDENVDAVESELYEAEEIGDEDTEEQTSATQDQDQSTDQDAQQLKEEQEKASGQEDQMED</sequence>
<evidence type="ECO:0000313" key="1">
    <source>
        <dbReference type="EMBL" id="CAG8546673.1"/>
    </source>
</evidence>
<proteinExistence type="predicted"/>